<sequence length="174" mass="19973">MGLLTSCVNLDRVFNTGYETKNLDIPVSIESIEFQDKRDYVSPGPDIRLPVFSLPGQFVDYYPEFSQAHKRLVADIIHKNFRSNNATAFKANVELIQGAKEFSATFSKETETVIVRLRITLQNEKEKYIIETNGQWFVASADAKYKRFEELYQRAIQSVAFAGLQELKSKYLSQ</sequence>
<name>A0AAP2E3G1_9BACT</name>
<organism evidence="1 2">
    <name type="scientific">Dawidia cretensis</name>
    <dbReference type="NCBI Taxonomy" id="2782350"/>
    <lineage>
        <taxon>Bacteria</taxon>
        <taxon>Pseudomonadati</taxon>
        <taxon>Bacteroidota</taxon>
        <taxon>Cytophagia</taxon>
        <taxon>Cytophagales</taxon>
        <taxon>Chryseotaleaceae</taxon>
        <taxon>Dawidia</taxon>
    </lineage>
</organism>
<gene>
    <name evidence="1" type="ORF">KK062_22505</name>
</gene>
<reference evidence="1 2" key="1">
    <citation type="submission" date="2021-05" db="EMBL/GenBank/DDBJ databases">
        <title>A Polyphasic approach of four new species of the genus Ohtaekwangia: Ohtaekwangia histidinii sp. nov., Ohtaekwangia cretensis sp. nov., Ohtaekwangia indiensis sp. nov., Ohtaekwangia reichenbachii sp. nov. from diverse environment.</title>
        <authorList>
            <person name="Octaviana S."/>
        </authorList>
    </citation>
    <scope>NUCLEOTIDE SEQUENCE [LARGE SCALE GENOMIC DNA]</scope>
    <source>
        <strain evidence="1 2">PWU5</strain>
    </source>
</reference>
<proteinExistence type="predicted"/>
<accession>A0AAP2E3G1</accession>
<comment type="caution">
    <text evidence="1">The sequence shown here is derived from an EMBL/GenBank/DDBJ whole genome shotgun (WGS) entry which is preliminary data.</text>
</comment>
<keyword evidence="2" id="KW-1185">Reference proteome</keyword>
<dbReference type="EMBL" id="JAHESE010000028">
    <property type="protein sequence ID" value="MBT1711032.1"/>
    <property type="molecule type" value="Genomic_DNA"/>
</dbReference>
<evidence type="ECO:0008006" key="3">
    <source>
        <dbReference type="Google" id="ProtNLM"/>
    </source>
</evidence>
<dbReference type="Proteomes" id="UP001319080">
    <property type="component" value="Unassembled WGS sequence"/>
</dbReference>
<dbReference type="AlphaFoldDB" id="A0AAP2E3G1"/>
<evidence type="ECO:0000313" key="1">
    <source>
        <dbReference type="EMBL" id="MBT1711032.1"/>
    </source>
</evidence>
<protein>
    <recommendedName>
        <fullName evidence="3">ABC-type transport auxiliary lipoprotein component domain-containing protein</fullName>
    </recommendedName>
</protein>
<evidence type="ECO:0000313" key="2">
    <source>
        <dbReference type="Proteomes" id="UP001319080"/>
    </source>
</evidence>